<name>A0ABQ2F3X5_9DEIO</name>
<comment type="caution">
    <text evidence="2">The sequence shown here is derived from an EMBL/GenBank/DDBJ whole genome shotgun (WGS) entry which is preliminary data.</text>
</comment>
<accession>A0ABQ2F3X5</accession>
<dbReference type="SUPFAM" id="SSF53335">
    <property type="entry name" value="S-adenosyl-L-methionine-dependent methyltransferases"/>
    <property type="match status" value="1"/>
</dbReference>
<dbReference type="EMBL" id="BMPP01000017">
    <property type="protein sequence ID" value="GGK37382.1"/>
    <property type="molecule type" value="Genomic_DNA"/>
</dbReference>
<dbReference type="RefSeq" id="WP_229780879.1">
    <property type="nucleotide sequence ID" value="NZ_BMPP01000017.1"/>
</dbReference>
<evidence type="ECO:0000313" key="3">
    <source>
        <dbReference type="Proteomes" id="UP000647587"/>
    </source>
</evidence>
<evidence type="ECO:0000313" key="2">
    <source>
        <dbReference type="EMBL" id="GGK37382.1"/>
    </source>
</evidence>
<evidence type="ECO:0000259" key="1">
    <source>
        <dbReference type="Pfam" id="PF13649"/>
    </source>
</evidence>
<organism evidence="2 3">
    <name type="scientific">Deinococcus malanensis</name>
    <dbReference type="NCBI Taxonomy" id="1706855"/>
    <lineage>
        <taxon>Bacteria</taxon>
        <taxon>Thermotogati</taxon>
        <taxon>Deinococcota</taxon>
        <taxon>Deinococci</taxon>
        <taxon>Deinococcales</taxon>
        <taxon>Deinococcaceae</taxon>
        <taxon>Deinococcus</taxon>
    </lineage>
</organism>
<gene>
    <name evidence="2" type="ORF">GCM10008955_34090</name>
</gene>
<reference evidence="3" key="1">
    <citation type="journal article" date="2019" name="Int. J. Syst. Evol. Microbiol.">
        <title>The Global Catalogue of Microorganisms (GCM) 10K type strain sequencing project: providing services to taxonomists for standard genome sequencing and annotation.</title>
        <authorList>
            <consortium name="The Broad Institute Genomics Platform"/>
            <consortium name="The Broad Institute Genome Sequencing Center for Infectious Disease"/>
            <person name="Wu L."/>
            <person name="Ma J."/>
        </authorList>
    </citation>
    <scope>NUCLEOTIDE SEQUENCE [LARGE SCALE GENOMIC DNA]</scope>
    <source>
        <strain evidence="3">JCM 30331</strain>
    </source>
</reference>
<dbReference type="InterPro" id="IPR029063">
    <property type="entry name" value="SAM-dependent_MTases_sf"/>
</dbReference>
<dbReference type="Gene3D" id="3.40.50.150">
    <property type="entry name" value="Vaccinia Virus protein VP39"/>
    <property type="match status" value="1"/>
</dbReference>
<dbReference type="Pfam" id="PF13649">
    <property type="entry name" value="Methyltransf_25"/>
    <property type="match status" value="1"/>
</dbReference>
<dbReference type="CDD" id="cd02440">
    <property type="entry name" value="AdoMet_MTases"/>
    <property type="match status" value="1"/>
</dbReference>
<keyword evidence="3" id="KW-1185">Reference proteome</keyword>
<protein>
    <recommendedName>
        <fullName evidence="1">Methyltransferase domain-containing protein</fullName>
    </recommendedName>
</protein>
<dbReference type="Proteomes" id="UP000647587">
    <property type="component" value="Unassembled WGS sequence"/>
</dbReference>
<dbReference type="InterPro" id="IPR041698">
    <property type="entry name" value="Methyltransf_25"/>
</dbReference>
<proteinExistence type="predicted"/>
<feature type="domain" description="Methyltransferase" evidence="1">
    <location>
        <begin position="57"/>
        <end position="124"/>
    </location>
</feature>
<sequence length="226" mass="25402">MPPAALPEIPHSREWYARLAHELGGYRHPWTRVLSGPDPELTFDITLDSLLTPHTRVLEAGCGHGPDAARFGPRAARWTAYDRQPELLELAKSHAPQAEFHLWDGRGEVPDALQGPFDLIVSRRGPTSVIPHLPVLAAPEAQFLYVGPHLDVPQVPQRLRAAGWQLVSEWRISVLAHAPTWGDWLTRCEFQGQEARQEDWDAHAGPLGMPYREARYVVMAQRDTES</sequence>